<dbReference type="PROSITE" id="PS51068">
    <property type="entry name" value="FPG_CAT"/>
    <property type="match status" value="1"/>
</dbReference>
<evidence type="ECO:0000256" key="2">
    <source>
        <dbReference type="ARBA" id="ARBA00009409"/>
    </source>
</evidence>
<dbReference type="HAMAP" id="MF_00103">
    <property type="entry name" value="Fapy_DNA_glycosyl"/>
    <property type="match status" value="1"/>
</dbReference>
<dbReference type="GO" id="GO:0008270">
    <property type="term" value="F:zinc ion binding"/>
    <property type="evidence" value="ECO:0007669"/>
    <property type="project" value="UniProtKB-UniRule"/>
</dbReference>
<dbReference type="SUPFAM" id="SSF46946">
    <property type="entry name" value="S13-like H2TH domain"/>
    <property type="match status" value="1"/>
</dbReference>
<comment type="subunit">
    <text evidence="3 15">Monomer.</text>
</comment>
<protein>
    <recommendedName>
        <fullName evidence="15">Formamidopyrimidine-DNA glycosylase</fullName>
        <shortName evidence="15">Fapy-DNA glycosylase</shortName>
        <ecNumber evidence="15">3.2.2.23</ecNumber>
    </recommendedName>
    <alternativeName>
        <fullName evidence="15">DNA-(apurinic or apyrimidinic site) lyase MutM</fullName>
        <shortName evidence="15">AP lyase MutM</shortName>
        <ecNumber evidence="15">4.2.99.18</ecNumber>
    </alternativeName>
</protein>
<name>A0A363UNI0_9GAMM</name>
<feature type="binding site" evidence="15">
    <location>
        <position position="93"/>
    </location>
    <ligand>
        <name>DNA</name>
        <dbReference type="ChEBI" id="CHEBI:16991"/>
    </ligand>
</feature>
<dbReference type="InterPro" id="IPR000214">
    <property type="entry name" value="Znf_DNA_glyclase/AP_lyase"/>
</dbReference>
<dbReference type="NCBIfam" id="TIGR00577">
    <property type="entry name" value="fpg"/>
    <property type="match status" value="1"/>
</dbReference>
<evidence type="ECO:0000256" key="7">
    <source>
        <dbReference type="ARBA" id="ARBA00022801"/>
    </source>
</evidence>
<gene>
    <name evidence="15" type="primary">mutM</name>
    <name evidence="15" type="synonym">fpg</name>
    <name evidence="18" type="ORF">DEH80_03395</name>
</gene>
<comment type="catalytic activity">
    <reaction evidence="1 15">
        <text>Hydrolysis of DNA containing ring-opened 7-methylguanine residues, releasing 2,6-diamino-4-hydroxy-5-(N-methyl)formamidopyrimidine.</text>
        <dbReference type="EC" id="3.2.2.23"/>
    </reaction>
</comment>
<keyword evidence="12 15" id="KW-0511">Multifunctional enzyme</keyword>
<evidence type="ECO:0000256" key="9">
    <source>
        <dbReference type="ARBA" id="ARBA00023125"/>
    </source>
</evidence>
<keyword evidence="4 15" id="KW-0479">Metal-binding</keyword>
<accession>A0A363UNI0</accession>
<dbReference type="GO" id="GO:0006284">
    <property type="term" value="P:base-excision repair"/>
    <property type="evidence" value="ECO:0007669"/>
    <property type="project" value="InterPro"/>
</dbReference>
<feature type="domain" description="FPG-type" evidence="16">
    <location>
        <begin position="239"/>
        <end position="273"/>
    </location>
</feature>
<feature type="active site" description="Proton donor; for delta-elimination activity" evidence="15">
    <location>
        <position position="263"/>
    </location>
</feature>
<keyword evidence="8 15" id="KW-0862">Zinc</keyword>
<evidence type="ECO:0000256" key="13">
    <source>
        <dbReference type="ARBA" id="ARBA00023295"/>
    </source>
</evidence>
<evidence type="ECO:0000256" key="5">
    <source>
        <dbReference type="ARBA" id="ARBA00022763"/>
    </source>
</evidence>
<dbReference type="FunFam" id="3.20.190.10:FF:000001">
    <property type="entry name" value="Formamidopyrimidine-DNA glycosylase"/>
    <property type="match status" value="1"/>
</dbReference>
<comment type="catalytic activity">
    <reaction evidence="14 15">
        <text>2'-deoxyribonucleotide-(2'-deoxyribose 5'-phosphate)-2'-deoxyribonucleotide-DNA = a 3'-end 2'-deoxyribonucleotide-(2,3-dehydro-2,3-deoxyribose 5'-phosphate)-DNA + a 5'-end 5'-phospho-2'-deoxyribonucleoside-DNA + H(+)</text>
        <dbReference type="Rhea" id="RHEA:66592"/>
        <dbReference type="Rhea" id="RHEA-COMP:13180"/>
        <dbReference type="Rhea" id="RHEA-COMP:16897"/>
        <dbReference type="Rhea" id="RHEA-COMP:17067"/>
        <dbReference type="ChEBI" id="CHEBI:15378"/>
        <dbReference type="ChEBI" id="CHEBI:136412"/>
        <dbReference type="ChEBI" id="CHEBI:157695"/>
        <dbReference type="ChEBI" id="CHEBI:167181"/>
        <dbReference type="EC" id="4.2.99.18"/>
    </reaction>
</comment>
<dbReference type="Gene3D" id="3.20.190.10">
    <property type="entry name" value="MutM-like, N-terminal"/>
    <property type="match status" value="1"/>
</dbReference>
<comment type="similarity">
    <text evidence="2 15">Belongs to the FPG family.</text>
</comment>
<dbReference type="EMBL" id="QEQK01000003">
    <property type="protein sequence ID" value="PWN56997.1"/>
    <property type="molecule type" value="Genomic_DNA"/>
</dbReference>
<dbReference type="FunFam" id="1.10.8.50:FF:000003">
    <property type="entry name" value="Formamidopyrimidine-DNA glycosylase"/>
    <property type="match status" value="1"/>
</dbReference>
<organism evidence="18 19">
    <name type="scientific">Abyssibacter profundi</name>
    <dbReference type="NCBI Taxonomy" id="2182787"/>
    <lineage>
        <taxon>Bacteria</taxon>
        <taxon>Pseudomonadati</taxon>
        <taxon>Pseudomonadota</taxon>
        <taxon>Gammaproteobacteria</taxon>
        <taxon>Chromatiales</taxon>
        <taxon>Oceanococcaceae</taxon>
        <taxon>Abyssibacter</taxon>
    </lineage>
</organism>
<evidence type="ECO:0000256" key="3">
    <source>
        <dbReference type="ARBA" id="ARBA00011245"/>
    </source>
</evidence>
<keyword evidence="5 15" id="KW-0227">DNA damage</keyword>
<dbReference type="Pfam" id="PF06831">
    <property type="entry name" value="H2TH"/>
    <property type="match status" value="1"/>
</dbReference>
<keyword evidence="10 15" id="KW-0234">DNA repair</keyword>
<feature type="binding site" evidence="15">
    <location>
        <position position="112"/>
    </location>
    <ligand>
        <name>DNA</name>
        <dbReference type="ChEBI" id="CHEBI:16991"/>
    </ligand>
</feature>
<dbReference type="InterPro" id="IPR010979">
    <property type="entry name" value="Ribosomal_uS13-like_H2TH"/>
</dbReference>
<dbReference type="PANTHER" id="PTHR22993:SF9">
    <property type="entry name" value="FORMAMIDOPYRIMIDINE-DNA GLYCOSYLASE"/>
    <property type="match status" value="1"/>
</dbReference>
<dbReference type="AlphaFoldDB" id="A0A363UNI0"/>
<evidence type="ECO:0000313" key="18">
    <source>
        <dbReference type="EMBL" id="PWN56997.1"/>
    </source>
</evidence>
<keyword evidence="19" id="KW-1185">Reference proteome</keyword>
<dbReference type="OrthoDB" id="9800855at2"/>
<keyword evidence="11 15" id="KW-0456">Lyase</keyword>
<keyword evidence="13 15" id="KW-0326">Glycosidase</keyword>
<dbReference type="InterPro" id="IPR015886">
    <property type="entry name" value="H2TH_FPG"/>
</dbReference>
<feature type="active site" description="Proton donor; for beta-elimination activity" evidence="15">
    <location>
        <position position="58"/>
    </location>
</feature>
<dbReference type="RefSeq" id="WP_109719078.1">
    <property type="nucleotide sequence ID" value="NZ_QEQK01000003.1"/>
</dbReference>
<evidence type="ECO:0000259" key="16">
    <source>
        <dbReference type="PROSITE" id="PS51066"/>
    </source>
</evidence>
<evidence type="ECO:0000256" key="1">
    <source>
        <dbReference type="ARBA" id="ARBA00001668"/>
    </source>
</evidence>
<dbReference type="SUPFAM" id="SSF81624">
    <property type="entry name" value="N-terminal domain of MutM-like DNA repair proteins"/>
    <property type="match status" value="1"/>
</dbReference>
<dbReference type="Proteomes" id="UP000251800">
    <property type="component" value="Unassembled WGS sequence"/>
</dbReference>
<evidence type="ECO:0000256" key="15">
    <source>
        <dbReference type="HAMAP-Rule" id="MF_00103"/>
    </source>
</evidence>
<evidence type="ECO:0000256" key="11">
    <source>
        <dbReference type="ARBA" id="ARBA00023239"/>
    </source>
</evidence>
<comment type="caution">
    <text evidence="18">The sequence shown here is derived from an EMBL/GenBank/DDBJ whole genome shotgun (WGS) entry which is preliminary data.</text>
</comment>
<evidence type="ECO:0000256" key="4">
    <source>
        <dbReference type="ARBA" id="ARBA00022723"/>
    </source>
</evidence>
<dbReference type="EC" id="3.2.2.23" evidence="15"/>
<comment type="function">
    <text evidence="15">Involved in base excision repair of DNA damaged by oxidation or by mutagenic agents. Acts as DNA glycosylase that recognizes and removes damaged bases. Has a preference for oxidized purines, such as 7,8-dihydro-8-oxoguanine (8-oxoG). Has AP (apurinic/apyrimidinic) lyase activity and introduces nicks in the DNA strand. Cleaves the DNA backbone by beta-delta elimination to generate a single-strand break at the site of the removed base with both 3'- and 5'-phosphates.</text>
</comment>
<feature type="domain" description="Formamidopyrimidine-DNA glycosylase catalytic" evidence="17">
    <location>
        <begin position="2"/>
        <end position="115"/>
    </location>
</feature>
<dbReference type="PANTHER" id="PTHR22993">
    <property type="entry name" value="FORMAMIDOPYRIMIDINE-DNA GLYCOSYLASE"/>
    <property type="match status" value="1"/>
</dbReference>
<dbReference type="EC" id="4.2.99.18" evidence="15"/>
<dbReference type="InterPro" id="IPR035937">
    <property type="entry name" value="FPG_N"/>
</dbReference>
<feature type="active site" description="Schiff-base intermediate with DNA" evidence="15">
    <location>
        <position position="2"/>
    </location>
</feature>
<evidence type="ECO:0000256" key="10">
    <source>
        <dbReference type="ARBA" id="ARBA00023204"/>
    </source>
</evidence>
<feature type="active site" description="Proton donor" evidence="15">
    <location>
        <position position="3"/>
    </location>
</feature>
<dbReference type="InterPro" id="IPR020629">
    <property type="entry name" value="FPG_Glyclase"/>
</dbReference>
<proteinExistence type="inferred from homology"/>
<evidence type="ECO:0000313" key="19">
    <source>
        <dbReference type="Proteomes" id="UP000251800"/>
    </source>
</evidence>
<dbReference type="CDD" id="cd08966">
    <property type="entry name" value="EcFpg-like_N"/>
    <property type="match status" value="1"/>
</dbReference>
<dbReference type="GO" id="GO:0003684">
    <property type="term" value="F:damaged DNA binding"/>
    <property type="evidence" value="ECO:0007669"/>
    <property type="project" value="InterPro"/>
</dbReference>
<dbReference type="SMART" id="SM00898">
    <property type="entry name" value="Fapy_DNA_glyco"/>
    <property type="match status" value="1"/>
</dbReference>
<reference evidence="18 19" key="1">
    <citation type="submission" date="2018-05" db="EMBL/GenBank/DDBJ databases">
        <title>Abyssibacter profundi OUC007T gen. nov., sp. nov, a marine bacterium isolated from seawater of the Mariana Trench.</title>
        <authorList>
            <person name="Zhou S."/>
        </authorList>
    </citation>
    <scope>NUCLEOTIDE SEQUENCE [LARGE SCALE GENOMIC DNA]</scope>
    <source>
        <strain evidence="18 19">OUC007</strain>
    </source>
</reference>
<dbReference type="GO" id="GO:0140078">
    <property type="term" value="F:class I DNA-(apurinic or apyrimidinic site) endonuclease activity"/>
    <property type="evidence" value="ECO:0007669"/>
    <property type="project" value="UniProtKB-EC"/>
</dbReference>
<dbReference type="SUPFAM" id="SSF57716">
    <property type="entry name" value="Glucocorticoid receptor-like (DNA-binding domain)"/>
    <property type="match status" value="1"/>
</dbReference>
<dbReference type="NCBIfam" id="NF002211">
    <property type="entry name" value="PRK01103.1"/>
    <property type="match status" value="1"/>
</dbReference>
<evidence type="ECO:0000256" key="8">
    <source>
        <dbReference type="ARBA" id="ARBA00022833"/>
    </source>
</evidence>
<evidence type="ECO:0000256" key="12">
    <source>
        <dbReference type="ARBA" id="ARBA00023268"/>
    </source>
</evidence>
<evidence type="ECO:0000256" key="14">
    <source>
        <dbReference type="ARBA" id="ARBA00044632"/>
    </source>
</evidence>
<keyword evidence="6 15" id="KW-0863">Zinc-finger</keyword>
<feature type="binding site" evidence="15">
    <location>
        <position position="154"/>
    </location>
    <ligand>
        <name>DNA</name>
        <dbReference type="ChEBI" id="CHEBI:16991"/>
    </ligand>
</feature>
<keyword evidence="7 15" id="KW-0378">Hydrolase</keyword>
<comment type="cofactor">
    <cofactor evidence="15">
        <name>Zn(2+)</name>
        <dbReference type="ChEBI" id="CHEBI:29105"/>
    </cofactor>
    <text evidence="15">Binds 1 zinc ion per subunit.</text>
</comment>
<sequence>MPELPEVETIRRGVAPHVASRSIEHVTVRDRRLRFGIPEDLEQRLEGQPITALWRRAKYLVFETPDGALLLHLGMSGRLHVLPAEDIPPPGAHAHLDLRLDDGTVLRLTDPRRFGMALWATRPVEQHKLLRSLGPEPTQADWPADALIQACQGRTAPIKSVLMDQRVVVGVGNIYANEALFQAGIHPKRAAGRISPARLRRLHAAAIEVLDAAIAQGGTTLRDFSGADGSPGYFQLVVSVYQRDGQPCRRCQTPIRRMVIGQRATFWCPSCQR</sequence>
<dbReference type="Gene3D" id="1.10.8.50">
    <property type="match status" value="1"/>
</dbReference>
<dbReference type="SMART" id="SM01232">
    <property type="entry name" value="H2TH"/>
    <property type="match status" value="1"/>
</dbReference>
<keyword evidence="9 15" id="KW-0238">DNA-binding</keyword>
<dbReference type="Pfam" id="PF06827">
    <property type="entry name" value="zf-FPG_IleRS"/>
    <property type="match status" value="1"/>
</dbReference>
<evidence type="ECO:0000259" key="17">
    <source>
        <dbReference type="PROSITE" id="PS51068"/>
    </source>
</evidence>
<dbReference type="GO" id="GO:0034039">
    <property type="term" value="F:8-oxo-7,8-dihydroguanine DNA N-glycosylase activity"/>
    <property type="evidence" value="ECO:0007669"/>
    <property type="project" value="TreeGrafter"/>
</dbReference>
<evidence type="ECO:0000256" key="6">
    <source>
        <dbReference type="ARBA" id="ARBA00022771"/>
    </source>
</evidence>
<dbReference type="Pfam" id="PF01149">
    <property type="entry name" value="Fapy_DNA_glyco"/>
    <property type="match status" value="1"/>
</dbReference>
<dbReference type="InterPro" id="IPR010663">
    <property type="entry name" value="Znf_FPG/IleRS"/>
</dbReference>
<dbReference type="PROSITE" id="PS51066">
    <property type="entry name" value="ZF_FPG_2"/>
    <property type="match status" value="1"/>
</dbReference>
<dbReference type="InterPro" id="IPR012319">
    <property type="entry name" value="FPG_cat"/>
</dbReference>